<dbReference type="Gene3D" id="3.30.390.60">
    <property type="entry name" value="Heat-inducible transcription repressor hrca homolog, domain 3"/>
    <property type="match status" value="1"/>
</dbReference>
<gene>
    <name evidence="6 9" type="primary">hrcA</name>
    <name evidence="9" type="ORF">E5986_02720</name>
</gene>
<dbReference type="InterPro" id="IPR036388">
    <property type="entry name" value="WH-like_DNA-bd_sf"/>
</dbReference>
<dbReference type="FunFam" id="1.10.10.10:FF:000049">
    <property type="entry name" value="Heat-inducible transcription repressor HrcA"/>
    <property type="match status" value="1"/>
</dbReference>
<dbReference type="InterPro" id="IPR001034">
    <property type="entry name" value="DeoR_HTH"/>
</dbReference>
<dbReference type="Gene3D" id="1.10.10.10">
    <property type="entry name" value="Winged helix-like DNA-binding domain superfamily/Winged helix DNA-binding domain"/>
    <property type="match status" value="1"/>
</dbReference>
<keyword evidence="2 6" id="KW-0805">Transcription regulation</keyword>
<name>A0A4V6RZ87_9ACTN</name>
<dbReference type="PANTHER" id="PTHR34824:SF1">
    <property type="entry name" value="HEAT-INDUCIBLE TRANSCRIPTION REPRESSOR HRCA"/>
    <property type="match status" value="1"/>
</dbReference>
<keyword evidence="3 6" id="KW-0346">Stress response</keyword>
<sequence length="336" mass="36720">MLSERRQRVLRALIEDYIEFALPVGSRTLTERHRLGVSPATVRNDLSALEDAGFIQQPHTSAGRVPTDAGYRTFVDELLQSGLAQEERPHQAMIDELRASATELDDLMERTGAALSRLTDCPSIVMAPSVFSGRIRQITLVSLSPWQAIIIVVAEDGQVVNRTVSFTEEVLADDLAAAQNLLNHVLVGRTARDVRRQLDENAIEALRDPLVQLIIDEVVDCLGDADASRARSLGISSLLRQPEFSDAKALLPVMEVLEDDRVLFHTFDDAVGESAPVMVRIGHENPASELAGVSIVACPYGRGESEGVVAVIGPTRMNYQNAIRAVRAAQCVLHDE</sequence>
<protein>
    <recommendedName>
        <fullName evidence="6">Heat-inducible transcription repressor HrcA</fullName>
    </recommendedName>
</protein>
<evidence type="ECO:0000256" key="3">
    <source>
        <dbReference type="ARBA" id="ARBA00023016"/>
    </source>
</evidence>
<dbReference type="Pfam" id="PF08220">
    <property type="entry name" value="HTH_DeoR"/>
    <property type="match status" value="1"/>
</dbReference>
<dbReference type="InterPro" id="IPR002571">
    <property type="entry name" value="HrcA"/>
</dbReference>
<accession>A0A4V6RZ87</accession>
<dbReference type="Proteomes" id="UP000308978">
    <property type="component" value="Unassembled WGS sequence"/>
</dbReference>
<organism evidence="9 10">
    <name type="scientific">Adlercreutzia caecimuris</name>
    <dbReference type="NCBI Taxonomy" id="671266"/>
    <lineage>
        <taxon>Bacteria</taxon>
        <taxon>Bacillati</taxon>
        <taxon>Actinomycetota</taxon>
        <taxon>Coriobacteriia</taxon>
        <taxon>Eggerthellales</taxon>
        <taxon>Eggerthellaceae</taxon>
        <taxon>Adlercreutzia</taxon>
    </lineage>
</organism>
<dbReference type="Pfam" id="PF01628">
    <property type="entry name" value="HrcA"/>
    <property type="match status" value="1"/>
</dbReference>
<evidence type="ECO:0000259" key="7">
    <source>
        <dbReference type="Pfam" id="PF01628"/>
    </source>
</evidence>
<dbReference type="GO" id="GO:0045892">
    <property type="term" value="P:negative regulation of DNA-templated transcription"/>
    <property type="evidence" value="ECO:0007669"/>
    <property type="project" value="UniProtKB-UniRule"/>
</dbReference>
<dbReference type="PIRSF" id="PIRSF005485">
    <property type="entry name" value="HrcA"/>
    <property type="match status" value="1"/>
</dbReference>
<evidence type="ECO:0000256" key="4">
    <source>
        <dbReference type="ARBA" id="ARBA00023163"/>
    </source>
</evidence>
<reference evidence="9 10" key="1">
    <citation type="submission" date="2019-04" db="EMBL/GenBank/DDBJ databases">
        <title>Microbes associate with the intestines of laboratory mice.</title>
        <authorList>
            <person name="Navarre W."/>
            <person name="Wong E."/>
            <person name="Huang K.C."/>
            <person name="Tropini C."/>
            <person name="Ng K."/>
            <person name="Yu B."/>
        </authorList>
    </citation>
    <scope>NUCLEOTIDE SEQUENCE [LARGE SCALE GENOMIC DNA]</scope>
    <source>
        <strain evidence="9 10">NM80_B27</strain>
    </source>
</reference>
<feature type="domain" description="Heat-inducible transcription repressor HrcA C-terminal" evidence="7">
    <location>
        <begin position="105"/>
        <end position="323"/>
    </location>
</feature>
<dbReference type="Gene3D" id="3.30.450.40">
    <property type="match status" value="1"/>
</dbReference>
<keyword evidence="1 6" id="KW-0678">Repressor</keyword>
<dbReference type="PANTHER" id="PTHR34824">
    <property type="entry name" value="HEAT-INDUCIBLE TRANSCRIPTION REPRESSOR HRCA"/>
    <property type="match status" value="1"/>
</dbReference>
<dbReference type="EMBL" id="SSTJ01000002">
    <property type="protein sequence ID" value="THG38347.1"/>
    <property type="molecule type" value="Genomic_DNA"/>
</dbReference>
<dbReference type="GO" id="GO:0003700">
    <property type="term" value="F:DNA-binding transcription factor activity"/>
    <property type="evidence" value="ECO:0007669"/>
    <property type="project" value="InterPro"/>
</dbReference>
<evidence type="ECO:0000256" key="1">
    <source>
        <dbReference type="ARBA" id="ARBA00022491"/>
    </source>
</evidence>
<keyword evidence="4 6" id="KW-0804">Transcription</keyword>
<dbReference type="HAMAP" id="MF_00081">
    <property type="entry name" value="HrcA"/>
    <property type="match status" value="1"/>
</dbReference>
<dbReference type="GO" id="GO:0003677">
    <property type="term" value="F:DNA binding"/>
    <property type="evidence" value="ECO:0007669"/>
    <property type="project" value="InterPro"/>
</dbReference>
<evidence type="ECO:0000256" key="5">
    <source>
        <dbReference type="ARBA" id="ARBA00055319"/>
    </source>
</evidence>
<evidence type="ECO:0000259" key="8">
    <source>
        <dbReference type="Pfam" id="PF08220"/>
    </source>
</evidence>
<evidence type="ECO:0000313" key="9">
    <source>
        <dbReference type="EMBL" id="THG38347.1"/>
    </source>
</evidence>
<dbReference type="SUPFAM" id="SSF46785">
    <property type="entry name" value="Winged helix' DNA-binding domain"/>
    <property type="match status" value="1"/>
</dbReference>
<feature type="domain" description="HTH deoR-type" evidence="8">
    <location>
        <begin position="34"/>
        <end position="61"/>
    </location>
</feature>
<dbReference type="AlphaFoldDB" id="A0A4V6RZ87"/>
<evidence type="ECO:0000256" key="2">
    <source>
        <dbReference type="ARBA" id="ARBA00023015"/>
    </source>
</evidence>
<dbReference type="InterPro" id="IPR021153">
    <property type="entry name" value="HrcA_C"/>
</dbReference>
<comment type="caution">
    <text evidence="9">The sequence shown here is derived from an EMBL/GenBank/DDBJ whole genome shotgun (WGS) entry which is preliminary data.</text>
</comment>
<dbReference type="InterPro" id="IPR029016">
    <property type="entry name" value="GAF-like_dom_sf"/>
</dbReference>
<dbReference type="InterPro" id="IPR036390">
    <property type="entry name" value="WH_DNA-bd_sf"/>
</dbReference>
<dbReference type="RefSeq" id="WP_136433125.1">
    <property type="nucleotide sequence ID" value="NZ_QZEA01000007.1"/>
</dbReference>
<evidence type="ECO:0000256" key="6">
    <source>
        <dbReference type="HAMAP-Rule" id="MF_00081"/>
    </source>
</evidence>
<proteinExistence type="inferred from homology"/>
<evidence type="ECO:0000313" key="10">
    <source>
        <dbReference type="Proteomes" id="UP000308978"/>
    </source>
</evidence>
<dbReference type="NCBIfam" id="TIGR00331">
    <property type="entry name" value="hrcA"/>
    <property type="match status" value="1"/>
</dbReference>
<comment type="function">
    <text evidence="5 6">Negative regulator of class I heat shock genes (grpE-dnaK-dnaJ and groELS operons). Prevents heat-shock induction of these operons.</text>
</comment>
<dbReference type="SUPFAM" id="SSF55781">
    <property type="entry name" value="GAF domain-like"/>
    <property type="match status" value="1"/>
</dbReference>
<dbReference type="InterPro" id="IPR023120">
    <property type="entry name" value="WHTH_transcript_rep_HrcA_IDD"/>
</dbReference>
<comment type="similarity">
    <text evidence="6">Belongs to the HrcA family.</text>
</comment>